<proteinExistence type="predicted"/>
<name>A0A6A4RSG0_SCOMX</name>
<dbReference type="AlphaFoldDB" id="A0A6A4RSG0"/>
<organism evidence="1 2">
    <name type="scientific">Scophthalmus maximus</name>
    <name type="common">Turbot</name>
    <name type="synonym">Psetta maxima</name>
    <dbReference type="NCBI Taxonomy" id="52904"/>
    <lineage>
        <taxon>Eukaryota</taxon>
        <taxon>Metazoa</taxon>
        <taxon>Chordata</taxon>
        <taxon>Craniata</taxon>
        <taxon>Vertebrata</taxon>
        <taxon>Euteleostomi</taxon>
        <taxon>Actinopterygii</taxon>
        <taxon>Neopterygii</taxon>
        <taxon>Teleostei</taxon>
        <taxon>Neoteleostei</taxon>
        <taxon>Acanthomorphata</taxon>
        <taxon>Carangaria</taxon>
        <taxon>Pleuronectiformes</taxon>
        <taxon>Pleuronectoidei</taxon>
        <taxon>Scophthalmidae</taxon>
        <taxon>Scophthalmus</taxon>
    </lineage>
</organism>
<evidence type="ECO:0000313" key="2">
    <source>
        <dbReference type="Proteomes" id="UP000438429"/>
    </source>
</evidence>
<gene>
    <name evidence="1" type="ORF">F2P81_025586</name>
</gene>
<dbReference type="Proteomes" id="UP000438429">
    <property type="component" value="Unassembled WGS sequence"/>
</dbReference>
<reference evidence="1 2" key="1">
    <citation type="submission" date="2019-06" db="EMBL/GenBank/DDBJ databases">
        <title>Draft genomes of female and male turbot (Scophthalmus maximus).</title>
        <authorList>
            <person name="Xu H."/>
            <person name="Xu X.-W."/>
            <person name="Shao C."/>
            <person name="Chen S."/>
        </authorList>
    </citation>
    <scope>NUCLEOTIDE SEQUENCE [LARGE SCALE GENOMIC DNA]</scope>
    <source>
        <strain evidence="1">Ysfricsl-2016a</strain>
        <tissue evidence="1">Blood</tissue>
    </source>
</reference>
<comment type="caution">
    <text evidence="1">The sequence shown here is derived from an EMBL/GenBank/DDBJ whole genome shotgun (WGS) entry which is preliminary data.</text>
</comment>
<sequence>MYKIWSSSLSDVLQSRDPDPGICCGTYRFALDNAAAPAAKLNVRSVCIISRLLEMWKRSLTAHKLLMLKDYGDGFIVPNANDPCPCLAVRSGFNDTDGFTSVHNSRGFNLDQDKESVQ</sequence>
<dbReference type="EMBL" id="VEVO01000068">
    <property type="protein sequence ID" value="KAF0022161.1"/>
    <property type="molecule type" value="Genomic_DNA"/>
</dbReference>
<protein>
    <submittedName>
        <fullName evidence="1">Uncharacterized protein</fullName>
    </submittedName>
</protein>
<accession>A0A6A4RSG0</accession>
<evidence type="ECO:0000313" key="1">
    <source>
        <dbReference type="EMBL" id="KAF0022161.1"/>
    </source>
</evidence>